<dbReference type="EMBL" id="AUZX01011690">
    <property type="protein sequence ID" value="EQD42445.1"/>
    <property type="molecule type" value="Genomic_DNA"/>
</dbReference>
<gene>
    <name evidence="2" type="ORF">B1A_15923</name>
</gene>
<feature type="domain" description="RsmI HTH" evidence="1">
    <location>
        <begin position="84"/>
        <end position="128"/>
    </location>
</feature>
<dbReference type="GO" id="GO:0032259">
    <property type="term" value="P:methylation"/>
    <property type="evidence" value="ECO:0007669"/>
    <property type="project" value="UniProtKB-KW"/>
</dbReference>
<dbReference type="GO" id="GO:0008168">
    <property type="term" value="F:methyltransferase activity"/>
    <property type="evidence" value="ECO:0007669"/>
    <property type="project" value="UniProtKB-KW"/>
</dbReference>
<reference evidence="2" key="1">
    <citation type="submission" date="2013-08" db="EMBL/GenBank/DDBJ databases">
        <authorList>
            <person name="Mendez C."/>
            <person name="Richter M."/>
            <person name="Ferrer M."/>
            <person name="Sanchez J."/>
        </authorList>
    </citation>
    <scope>NUCLEOTIDE SEQUENCE</scope>
</reference>
<dbReference type="InterPro" id="IPR053910">
    <property type="entry name" value="RsmI_HTH"/>
</dbReference>
<reference evidence="2" key="2">
    <citation type="journal article" date="2014" name="ISME J.">
        <title>Microbial stratification in low pH oxic and suboxic macroscopic growths along an acid mine drainage.</title>
        <authorList>
            <person name="Mendez-Garcia C."/>
            <person name="Mesa V."/>
            <person name="Sprenger R.R."/>
            <person name="Richter M."/>
            <person name="Diez M.S."/>
            <person name="Solano J."/>
            <person name="Bargiela R."/>
            <person name="Golyshina O.V."/>
            <person name="Manteca A."/>
            <person name="Ramos J.L."/>
            <person name="Gallego J.R."/>
            <person name="Llorente I."/>
            <person name="Martins Dos Santos V.A."/>
            <person name="Jensen O.N."/>
            <person name="Pelaez A.I."/>
            <person name="Sanchez J."/>
            <person name="Ferrer M."/>
        </authorList>
    </citation>
    <scope>NUCLEOTIDE SEQUENCE</scope>
</reference>
<keyword evidence="2" id="KW-0489">Methyltransferase</keyword>
<dbReference type="InterPro" id="IPR008189">
    <property type="entry name" value="rRNA_ssu_MeTfrase_I"/>
</dbReference>
<feature type="non-terminal residue" evidence="2">
    <location>
        <position position="1"/>
    </location>
</feature>
<accession>T1AK71</accession>
<dbReference type="Gene3D" id="3.30.950.10">
    <property type="entry name" value="Methyltransferase, Cobalt-precorrin-4 Transmethylase, Domain 2"/>
    <property type="match status" value="1"/>
</dbReference>
<dbReference type="InterPro" id="IPR014776">
    <property type="entry name" value="4pyrrole_Mease_sub2"/>
</dbReference>
<dbReference type="SUPFAM" id="SSF53790">
    <property type="entry name" value="Tetrapyrrole methylase"/>
    <property type="match status" value="1"/>
</dbReference>
<dbReference type="InterPro" id="IPR035996">
    <property type="entry name" value="4pyrrol_Methylase_sf"/>
</dbReference>
<dbReference type="PANTHER" id="PTHR46111:SF1">
    <property type="entry name" value="RIBOSOMAL RNA SMALL SUBUNIT METHYLTRANSFERASE I"/>
    <property type="match status" value="1"/>
</dbReference>
<keyword evidence="2" id="KW-0808">Transferase</keyword>
<comment type="caution">
    <text evidence="2">The sequence shown here is derived from an EMBL/GenBank/DDBJ whole genome shotgun (WGS) entry which is preliminary data.</text>
</comment>
<proteinExistence type="predicted"/>
<protein>
    <submittedName>
        <fullName evidence="2">Uroporphyrin-III C/tetrapyrrole (Corrin/Porphyrin) methyltransferase</fullName>
    </submittedName>
</protein>
<evidence type="ECO:0000313" key="2">
    <source>
        <dbReference type="EMBL" id="EQD42445.1"/>
    </source>
</evidence>
<dbReference type="PANTHER" id="PTHR46111">
    <property type="entry name" value="RIBOSOMAL RNA SMALL SUBUNIT METHYLTRANSFERASE I"/>
    <property type="match status" value="1"/>
</dbReference>
<sequence>NLDAVVVFYEAPHRILATLTVLAQEWGGARRVTLGRELTKRFETLHRSTLEEAVLWVQADPNQQRGEFVLAIEPAPVVVQTATALEPSQERWLAVLLTRLPVKEAVQLMGEATGLPRNQLYAEALRLKGP</sequence>
<evidence type="ECO:0000259" key="1">
    <source>
        <dbReference type="Pfam" id="PF23016"/>
    </source>
</evidence>
<dbReference type="Pfam" id="PF23016">
    <property type="entry name" value="RsmI_C"/>
    <property type="match status" value="1"/>
</dbReference>
<organism evidence="2">
    <name type="scientific">mine drainage metagenome</name>
    <dbReference type="NCBI Taxonomy" id="410659"/>
    <lineage>
        <taxon>unclassified sequences</taxon>
        <taxon>metagenomes</taxon>
        <taxon>ecological metagenomes</taxon>
    </lineage>
</organism>
<name>T1AK71_9ZZZZ</name>
<dbReference type="AlphaFoldDB" id="T1AK71"/>